<organism evidence="1 2">
    <name type="scientific">Micromonospora haikouensis</name>
    <dbReference type="NCBI Taxonomy" id="686309"/>
    <lineage>
        <taxon>Bacteria</taxon>
        <taxon>Bacillati</taxon>
        <taxon>Actinomycetota</taxon>
        <taxon>Actinomycetes</taxon>
        <taxon>Micromonosporales</taxon>
        <taxon>Micromonosporaceae</taxon>
        <taxon>Micromonospora</taxon>
    </lineage>
</organism>
<reference evidence="1 2" key="1">
    <citation type="submission" date="2016-06" db="EMBL/GenBank/DDBJ databases">
        <authorList>
            <person name="Kjaerup R.B."/>
            <person name="Dalgaard T.S."/>
            <person name="Juul-Madsen H.R."/>
        </authorList>
    </citation>
    <scope>NUCLEOTIDE SEQUENCE [LARGE SCALE GENOMIC DNA]</scope>
    <source>
        <strain evidence="1 2">DSM 45626</strain>
    </source>
</reference>
<protein>
    <submittedName>
        <fullName evidence="1">Uncharacterized protein</fullName>
    </submittedName>
</protein>
<dbReference type="RefSeq" id="WP_091282493.1">
    <property type="nucleotide sequence ID" value="NZ_FMCW01000019.1"/>
</dbReference>
<dbReference type="AlphaFoldDB" id="A0A1C4WWU6"/>
<dbReference type="EMBL" id="FMCW01000019">
    <property type="protein sequence ID" value="SCF00660.1"/>
    <property type="molecule type" value="Genomic_DNA"/>
</dbReference>
<dbReference type="Proteomes" id="UP000199375">
    <property type="component" value="Unassembled WGS sequence"/>
</dbReference>
<sequence length="152" mass="15895">MQVDPISAPQVPGGEDVEHLRVLVTSVLGAQEVAVALAVSDMPTRRVALTRDQEIGYAIQGVARLGVDEVRARAVAARNVNLRYSELLDMNGGTVGSAAPEVRALSARERQVWGCGERRQSRAVSVAWKVTGVASHPEAGSVRLAGSAATGG</sequence>
<name>A0A1C4WWU6_9ACTN</name>
<evidence type="ECO:0000313" key="1">
    <source>
        <dbReference type="EMBL" id="SCF00660.1"/>
    </source>
</evidence>
<accession>A0A1C4WWU6</accession>
<evidence type="ECO:0000313" key="2">
    <source>
        <dbReference type="Proteomes" id="UP000199375"/>
    </source>
</evidence>
<proteinExistence type="predicted"/>
<gene>
    <name evidence="1" type="ORF">GA0070558_11953</name>
</gene>